<protein>
    <recommendedName>
        <fullName evidence="3">Antibiotic biosynthesis monooxygenase</fullName>
    </recommendedName>
</protein>
<comment type="caution">
    <text evidence="1">The sequence shown here is derived from an EMBL/GenBank/DDBJ whole genome shotgun (WGS) entry which is preliminary data.</text>
</comment>
<evidence type="ECO:0000313" key="2">
    <source>
        <dbReference type="Proteomes" id="UP000780875"/>
    </source>
</evidence>
<evidence type="ECO:0000313" key="1">
    <source>
        <dbReference type="EMBL" id="MBZ5738052.1"/>
    </source>
</evidence>
<dbReference type="RefSeq" id="WP_224122425.1">
    <property type="nucleotide sequence ID" value="NZ_JAIQZJ010000003.1"/>
</dbReference>
<dbReference type="EMBL" id="JAIQZJ010000003">
    <property type="protein sequence ID" value="MBZ5738052.1"/>
    <property type="molecule type" value="Genomic_DNA"/>
</dbReference>
<organism evidence="1 2">
    <name type="scientific">Nocardioides mangrovi</name>
    <dbReference type="NCBI Taxonomy" id="2874580"/>
    <lineage>
        <taxon>Bacteria</taxon>
        <taxon>Bacillati</taxon>
        <taxon>Actinomycetota</taxon>
        <taxon>Actinomycetes</taxon>
        <taxon>Propionibacteriales</taxon>
        <taxon>Nocardioidaceae</taxon>
        <taxon>Nocardioides</taxon>
    </lineage>
</organism>
<keyword evidence="2" id="KW-1185">Reference proteome</keyword>
<name>A0ABS7UB03_9ACTN</name>
<sequence length="197" mass="21909">MFIQIIQGTCTRQDELRAVLDRWPEELAPGADGWLGGTYGFTDDDLFVAVVRFTDRESAMANSERPEQGRWAEEMMACFDGPVEFHDSDDVTLLFDGGSDEAGFVQVIRGRVDDPERLRRLIASDPTELKRMRPEILGATLAIEPDGTFTETVAFTDEASARGGETVEPPEDVQAELAYAMAGATFYDLHHPWFGAR</sequence>
<gene>
    <name evidence="1" type="ORF">K8U61_07750</name>
</gene>
<accession>A0ABS7UB03</accession>
<dbReference type="Proteomes" id="UP000780875">
    <property type="component" value="Unassembled WGS sequence"/>
</dbReference>
<evidence type="ECO:0008006" key="3">
    <source>
        <dbReference type="Google" id="ProtNLM"/>
    </source>
</evidence>
<reference evidence="1 2" key="1">
    <citation type="submission" date="2021-09" db="EMBL/GenBank/DDBJ databases">
        <title>Whole genome sequence of Nocardioides sp. GBK3QG-3.</title>
        <authorList>
            <person name="Tuo L."/>
        </authorList>
    </citation>
    <scope>NUCLEOTIDE SEQUENCE [LARGE SCALE GENOMIC DNA]</scope>
    <source>
        <strain evidence="1 2">GBK3QG-3</strain>
    </source>
</reference>
<proteinExistence type="predicted"/>